<dbReference type="SUPFAM" id="SSF52777">
    <property type="entry name" value="CoA-dependent acyltransferases"/>
    <property type="match status" value="2"/>
</dbReference>
<dbReference type="Gene3D" id="3.40.50.980">
    <property type="match status" value="2"/>
</dbReference>
<dbReference type="GO" id="GO:0046872">
    <property type="term" value="F:metal ion binding"/>
    <property type="evidence" value="ECO:0007669"/>
    <property type="project" value="UniProtKB-KW"/>
</dbReference>
<dbReference type="GO" id="GO:0009366">
    <property type="term" value="C:enterobactin synthetase complex"/>
    <property type="evidence" value="ECO:0007669"/>
    <property type="project" value="TreeGrafter"/>
</dbReference>
<dbReference type="Pfam" id="PF00668">
    <property type="entry name" value="Condensation"/>
    <property type="match status" value="1"/>
</dbReference>
<comment type="caution">
    <text evidence="3">The sequence shown here is derived from an EMBL/GenBank/DDBJ whole genome shotgun (WGS) entry which is preliminary data.</text>
</comment>
<dbReference type="EMBL" id="WPHR01000026">
    <property type="protein sequence ID" value="MUZ75260.1"/>
    <property type="molecule type" value="Genomic_DNA"/>
</dbReference>
<dbReference type="Gene3D" id="3.30.559.10">
    <property type="entry name" value="Chloramphenicol acetyltransferase-like domain"/>
    <property type="match status" value="1"/>
</dbReference>
<protein>
    <submittedName>
        <fullName evidence="3">Amino acid adenylation domain-containing protein</fullName>
    </submittedName>
</protein>
<dbReference type="CDD" id="cd05930">
    <property type="entry name" value="A_NRPS"/>
    <property type="match status" value="1"/>
</dbReference>
<dbReference type="Gene3D" id="2.30.38.10">
    <property type="entry name" value="Luciferase, Domain 3"/>
    <property type="match status" value="1"/>
</dbReference>
<dbReference type="FunFam" id="3.40.50.980:FF:000001">
    <property type="entry name" value="Non-ribosomal peptide synthetase"/>
    <property type="match status" value="1"/>
</dbReference>
<dbReference type="PROSITE" id="PS50075">
    <property type="entry name" value="CARRIER"/>
    <property type="match status" value="1"/>
</dbReference>
<proteinExistence type="predicted"/>
<dbReference type="InterPro" id="IPR029058">
    <property type="entry name" value="AB_hydrolase_fold"/>
</dbReference>
<dbReference type="Proteomes" id="UP000477951">
    <property type="component" value="Unassembled WGS sequence"/>
</dbReference>
<dbReference type="InterPro" id="IPR001466">
    <property type="entry name" value="Beta-lactam-related"/>
</dbReference>
<dbReference type="GO" id="GO:0047527">
    <property type="term" value="F:2,3-dihydroxybenzoate-serine ligase activity"/>
    <property type="evidence" value="ECO:0007669"/>
    <property type="project" value="TreeGrafter"/>
</dbReference>
<dbReference type="SUPFAM" id="SSF47336">
    <property type="entry name" value="ACP-like"/>
    <property type="match status" value="1"/>
</dbReference>
<dbReference type="Pfam" id="PF00501">
    <property type="entry name" value="AMP-binding"/>
    <property type="match status" value="1"/>
</dbReference>
<dbReference type="GO" id="GO:0031177">
    <property type="term" value="F:phosphopantetheine binding"/>
    <property type="evidence" value="ECO:0007669"/>
    <property type="project" value="TreeGrafter"/>
</dbReference>
<sequence length="1703" mass="189702">MPFSIHRDDTDGISRDRLELMMLLANKSRAIAGGSDLRSGSRKDFLSLSQRRLWVLEEMQDLGAAYNLPCAVLVEGTLDFETLSRCVRLLFDRHEALRTIFFDEQGMPGQRIVDVPEVALELEEVSGSTLDERLSAARLRLNQWCSQPFDLRSEIPFRVGLFRLDETSHILTMVMHHIVSDAWSINVLLRDLWTSYAAFAAREEPALPPLTMCYSDFAEWQRSSATEDAIEKQVQYWKEALGDAPTGLELPTDQVRPAVQSYRGAVHRFTFPAELIARVNRLAREENVTTFMYFLTVFSIVLSRWSGQEDVVIGSPTAGRVRREFEDLVGFFVNMLPLRLRPSSNQSFRELLANTRKIALEAYANQDVPFDVLVDAMQPARDFSRHPVFQATFALQSIADDIVALPNLTLQPFDLHTGAAKFDIAFTMTTTSADASGEIEYAADLFSPNAIELLAGHLLTLTERLTERHDDPIHQISMLGEQEKKTLERFGRNSKILDHAVCIHNIFEQRAKETPDASAVIFGSTSLTYSEVNERADQLAKELLKKGARDEAIVGICIERSCELVIAILGVLKAGCAYLPLDPMYPTERLQFMLSDSGTKFLLVSNSTLKHISQSQCEMLNVNGPFSDDSKHSRMAEGAKPRACSLAYMIYTSGSTGTPKGVLVEHRGVENLSWAHLQHFSINKDARVLQFASVSFDAAIWEMLMCWRAGATLILIEEAENMAGEGLGSLLRKERITHTLLSPSVFRTLPKVPYPDLKTIILGGEPITSEDLRGWKDHHQIMNAYGPTEASVCVTMGQCNGGSVALGRPNYNVDIKIVDKALTLVPIGFVGEICVSGVALSRGYHNRTELTDQKFASGPDATRMYRTGDLGRWREDGTLQFLGRVDDQVKVRGFRIELGEVSTKILAHPEIADVVVIASRGRAGEGTLVAYYVGRVVAPDLREHLRKVLPDYMIPSAFISMDTIPLLPNGKVDRKSLPPAGNQEKMDRCAPCQGVWEEIISAIWAETLSVSRVGRHDNFFDLGGHSFAAIQVLSWLRAIITGDVTPASIFACPTVEEMARLLDANHTRPDVSETTLEMRLLTGEAEGWFSFLLQGPLDISLLSSTCSALISRWCSSVPRGSEWVSEETEKVSTASNGPPVVIDDRRGIFQSIEDACNSIDEELRARGGAGDVRSVRIFRCDADAHVISFRTCLPSNTADRIVYAGELRGLYLAMALKTGGNHDRSSEVPSRQQTCVFPEETWSLPIPESQGMSSEELAKLVRAGIGMDLDSLTVARYGHMLVDAYYGPFQNTMLHALNSATKAVTGTLIGCAIREGLLKDLDQPACEFLPEWRNAPEKRRITIGHLLNMTSGLEWDEPLAGGVPKSYYEMSKSTDWLSFILSRPLSHTPGTHFNYNSGNAHLLSAILCRAADLETEAFAQSRLFAPLGITDFEWGKDPSGLSRGGEGLWLRPADMARIGQLYLACGQWRGEQLLPSWWVSGLTNAGSDVYRGRSYANLFWSLPSERIFLANGHNRQLIMLFPDEGIVVVTTARRHFAFEEIYKGIRKALTGQNAANRMNTEVGNLRHAIAYVRAGQGTAIPSKQIQQLSGKRYKFSSNELNLSSMSFEAVGEALSCTFWLGQDTKTEAEEIRIGTRGYFIPERNDQTQMARGTWSEPSTFVLERRSNGRGEQERYTFTFRSRDISVLFEREKRALRLFGREDL</sequence>
<dbReference type="GO" id="GO:0005829">
    <property type="term" value="C:cytosol"/>
    <property type="evidence" value="ECO:0007669"/>
    <property type="project" value="TreeGrafter"/>
</dbReference>
<dbReference type="InterPro" id="IPR023213">
    <property type="entry name" value="CAT-like_dom_sf"/>
</dbReference>
<dbReference type="InterPro" id="IPR009081">
    <property type="entry name" value="PP-bd_ACP"/>
</dbReference>
<dbReference type="GO" id="GO:0009239">
    <property type="term" value="P:enterobactin biosynthetic process"/>
    <property type="evidence" value="ECO:0007669"/>
    <property type="project" value="TreeGrafter"/>
</dbReference>
<organism evidence="3 4">
    <name type="scientific">Agrobacterium vitis</name>
    <name type="common">Rhizobium vitis</name>
    <dbReference type="NCBI Taxonomy" id="373"/>
    <lineage>
        <taxon>Bacteria</taxon>
        <taxon>Pseudomonadati</taxon>
        <taxon>Pseudomonadota</taxon>
        <taxon>Alphaproteobacteria</taxon>
        <taxon>Hyphomicrobiales</taxon>
        <taxon>Rhizobiaceae</taxon>
        <taxon>Rhizobium/Agrobacterium group</taxon>
        <taxon>Agrobacterium</taxon>
    </lineage>
</organism>
<reference evidence="3 4" key="1">
    <citation type="submission" date="2019-12" db="EMBL/GenBank/DDBJ databases">
        <title>Whole-genome sequencing of Allorhizobium vitis.</title>
        <authorList>
            <person name="Gan H.M."/>
            <person name="Szegedi E."/>
            <person name="Burr T."/>
            <person name="Savka M.A."/>
        </authorList>
    </citation>
    <scope>NUCLEOTIDE SEQUENCE [LARGE SCALE GENOMIC DNA]</scope>
    <source>
        <strain evidence="3 4">CG516</strain>
    </source>
</reference>
<keyword evidence="1" id="KW-0479">Metal-binding</keyword>
<accession>A0A6L6VHC1</accession>
<dbReference type="RefSeq" id="WP_156616006.1">
    <property type="nucleotide sequence ID" value="NZ_WPHR01000026.1"/>
</dbReference>
<dbReference type="InterPro" id="IPR036736">
    <property type="entry name" value="ACP-like_sf"/>
</dbReference>
<dbReference type="InterPro" id="IPR045851">
    <property type="entry name" value="AMP-bd_C_sf"/>
</dbReference>
<evidence type="ECO:0000313" key="4">
    <source>
        <dbReference type="Proteomes" id="UP000477951"/>
    </source>
</evidence>
<dbReference type="Gene3D" id="3.40.710.10">
    <property type="entry name" value="DD-peptidase/beta-lactamase superfamily"/>
    <property type="match status" value="1"/>
</dbReference>
<dbReference type="Pfam" id="PF00144">
    <property type="entry name" value="Beta-lactamase"/>
    <property type="match status" value="1"/>
</dbReference>
<dbReference type="InterPro" id="IPR020845">
    <property type="entry name" value="AMP-binding_CS"/>
</dbReference>
<dbReference type="InterPro" id="IPR012338">
    <property type="entry name" value="Beta-lactam/transpept-like"/>
</dbReference>
<gene>
    <name evidence="3" type="ORF">GOZ90_21455</name>
</gene>
<feature type="domain" description="Carrier" evidence="2">
    <location>
        <begin position="991"/>
        <end position="1066"/>
    </location>
</feature>
<dbReference type="PANTHER" id="PTHR45527">
    <property type="entry name" value="NONRIBOSOMAL PEPTIDE SYNTHETASE"/>
    <property type="match status" value="1"/>
</dbReference>
<dbReference type="Pfam" id="PF00550">
    <property type="entry name" value="PP-binding"/>
    <property type="match status" value="1"/>
</dbReference>
<dbReference type="PANTHER" id="PTHR45527:SF1">
    <property type="entry name" value="FATTY ACID SYNTHASE"/>
    <property type="match status" value="1"/>
</dbReference>
<evidence type="ECO:0000313" key="3">
    <source>
        <dbReference type="EMBL" id="MUZ75260.1"/>
    </source>
</evidence>
<dbReference type="Pfam" id="PF13193">
    <property type="entry name" value="AMP-binding_C"/>
    <property type="match status" value="1"/>
</dbReference>
<dbReference type="Gene3D" id="3.30.559.30">
    <property type="entry name" value="Nonribosomal peptide synthetase, condensation domain"/>
    <property type="match status" value="1"/>
</dbReference>
<dbReference type="InterPro" id="IPR010071">
    <property type="entry name" value="AA_adenyl_dom"/>
</dbReference>
<dbReference type="PROSITE" id="PS00455">
    <property type="entry name" value="AMP_BINDING"/>
    <property type="match status" value="1"/>
</dbReference>
<dbReference type="Gene3D" id="3.40.50.1820">
    <property type="entry name" value="alpha/beta hydrolase"/>
    <property type="match status" value="1"/>
</dbReference>
<dbReference type="GO" id="GO:0043041">
    <property type="term" value="P:amino acid activation for nonribosomal peptide biosynthetic process"/>
    <property type="evidence" value="ECO:0007669"/>
    <property type="project" value="TreeGrafter"/>
</dbReference>
<dbReference type="InterPro" id="IPR000873">
    <property type="entry name" value="AMP-dep_synth/lig_dom"/>
</dbReference>
<dbReference type="NCBIfam" id="TIGR01733">
    <property type="entry name" value="AA-adenyl-dom"/>
    <property type="match status" value="1"/>
</dbReference>
<name>A0A6L6VHC1_AGRVI</name>
<dbReference type="InterPro" id="IPR025110">
    <property type="entry name" value="AMP-bd_C"/>
</dbReference>
<dbReference type="InterPro" id="IPR001242">
    <property type="entry name" value="Condensation_dom"/>
</dbReference>
<evidence type="ECO:0000259" key="2">
    <source>
        <dbReference type="PROSITE" id="PS50075"/>
    </source>
</evidence>
<dbReference type="FunFam" id="3.40.50.12780:FF:000012">
    <property type="entry name" value="Non-ribosomal peptide synthetase"/>
    <property type="match status" value="1"/>
</dbReference>
<dbReference type="Gene3D" id="3.30.300.30">
    <property type="match status" value="1"/>
</dbReference>
<evidence type="ECO:0000256" key="1">
    <source>
        <dbReference type="ARBA" id="ARBA00022723"/>
    </source>
</evidence>
<dbReference type="SUPFAM" id="SSF56601">
    <property type="entry name" value="beta-lactamase/transpeptidase-like"/>
    <property type="match status" value="1"/>
</dbReference>
<dbReference type="SUPFAM" id="SSF56801">
    <property type="entry name" value="Acetyl-CoA synthetase-like"/>
    <property type="match status" value="1"/>
</dbReference>
<dbReference type="CDD" id="cd19531">
    <property type="entry name" value="LCL_NRPS-like"/>
    <property type="match status" value="1"/>
</dbReference>